<proteinExistence type="predicted"/>
<dbReference type="AlphaFoldDB" id="A0AAW0F200"/>
<gene>
    <name evidence="2" type="ORF">NESM_000880600</name>
</gene>
<accession>A0AAW0F200</accession>
<protein>
    <submittedName>
        <fullName evidence="2">Uncharacterized protein</fullName>
    </submittedName>
</protein>
<reference evidence="2 3" key="1">
    <citation type="journal article" date="2021" name="MBio">
        <title>A New Model Trypanosomatid, Novymonas esmeraldas: Genomic Perception of Its 'Candidatus Pandoraea novymonadis' Endosymbiont.</title>
        <authorList>
            <person name="Zakharova A."/>
            <person name="Saura A."/>
            <person name="Butenko A."/>
            <person name="Podesvova L."/>
            <person name="Warmusova S."/>
            <person name="Kostygov A.Y."/>
            <person name="Nenarokova A."/>
            <person name="Lukes J."/>
            <person name="Opperdoes F.R."/>
            <person name="Yurchenko V."/>
        </authorList>
    </citation>
    <scope>NUCLEOTIDE SEQUENCE [LARGE SCALE GENOMIC DNA]</scope>
    <source>
        <strain evidence="2 3">E262AT.01</strain>
    </source>
</reference>
<feature type="region of interest" description="Disordered" evidence="1">
    <location>
        <begin position="98"/>
        <end position="121"/>
    </location>
</feature>
<sequence length="586" mass="64188">MFSVDPTWESALADPLLLLRLYKRVAYGLVPRRQPDGPRALLPSFVSVDARYVESNVVAVDAASLLGVVQPVFPNSLLTRKEVSLLLHVLPLDEVELPLAGDDDQPSRGGRRGSHGGGIRPGDVMRALRDMIPFRTMLVAQSVAAVRRAVHESPVMRPFEEHVVDVLDWRASRRRQAAEPAPPPLERWEALVFMEETCQLSSSETHGLLRYCACCDDDDDAGADDGEDHCRAEAAEGTSAPLGCDVQLLHQLLFSDVLPGVAEYPLLMGRFAEASLELGESDAGHTGTLALLSSLATLELVYPPHSRRVAPDLDAGTLVRAELSPRHFFYVCARLRTSFCQEESDQLYYYLKKDATDSTDADNDASGGGGSGGGVLVADLLHAFRQYFPSVSLSMLRLVQAAVVVWVRRGASDAPPFVTLYAALREWGAARVPIRAFIAAMRSAGVPDGIGGVLDVELEWLRLRAPTRVDLLLMLCSPVPPARAAVTRKLFDRLDDRQCGAVACATVLSRFHPEHVEGPAVRRHAVQWKAALAAYVEELEESELDYDVFAYFWYMISAGVEDDPTYTMAVWQAFGLADSGARPRRA</sequence>
<evidence type="ECO:0000313" key="3">
    <source>
        <dbReference type="Proteomes" id="UP001430356"/>
    </source>
</evidence>
<name>A0AAW0F200_9TRYP</name>
<comment type="caution">
    <text evidence="2">The sequence shown here is derived from an EMBL/GenBank/DDBJ whole genome shotgun (WGS) entry which is preliminary data.</text>
</comment>
<dbReference type="EMBL" id="JAECZO010000215">
    <property type="protein sequence ID" value="KAK7199113.1"/>
    <property type="molecule type" value="Genomic_DNA"/>
</dbReference>
<evidence type="ECO:0000313" key="2">
    <source>
        <dbReference type="EMBL" id="KAK7199113.1"/>
    </source>
</evidence>
<keyword evidence="3" id="KW-1185">Reference proteome</keyword>
<dbReference type="Proteomes" id="UP001430356">
    <property type="component" value="Unassembled WGS sequence"/>
</dbReference>
<organism evidence="2 3">
    <name type="scientific">Novymonas esmeraldas</name>
    <dbReference type="NCBI Taxonomy" id="1808958"/>
    <lineage>
        <taxon>Eukaryota</taxon>
        <taxon>Discoba</taxon>
        <taxon>Euglenozoa</taxon>
        <taxon>Kinetoplastea</taxon>
        <taxon>Metakinetoplastina</taxon>
        <taxon>Trypanosomatida</taxon>
        <taxon>Trypanosomatidae</taxon>
        <taxon>Novymonas</taxon>
    </lineage>
</organism>
<evidence type="ECO:0000256" key="1">
    <source>
        <dbReference type="SAM" id="MobiDB-lite"/>
    </source>
</evidence>